<name>A0A0R2JXV0_9LACO</name>
<reference evidence="6 7" key="1">
    <citation type="journal article" date="2015" name="Genome Announc.">
        <title>Expanding the biotechnology potential of lactobacilli through comparative genomics of 213 strains and associated genera.</title>
        <authorList>
            <person name="Sun Z."/>
            <person name="Harris H.M."/>
            <person name="McCann A."/>
            <person name="Guo C."/>
            <person name="Argimon S."/>
            <person name="Zhang W."/>
            <person name="Yang X."/>
            <person name="Jeffery I.B."/>
            <person name="Cooney J.C."/>
            <person name="Kagawa T.F."/>
            <person name="Liu W."/>
            <person name="Song Y."/>
            <person name="Salvetti E."/>
            <person name="Wrobel A."/>
            <person name="Rasinkangas P."/>
            <person name="Parkhill J."/>
            <person name="Rea M.C."/>
            <person name="O'Sullivan O."/>
            <person name="Ritari J."/>
            <person name="Douillard F.P."/>
            <person name="Paul Ross R."/>
            <person name="Yang R."/>
            <person name="Briner A.E."/>
            <person name="Felis G.E."/>
            <person name="de Vos W.M."/>
            <person name="Barrangou R."/>
            <person name="Klaenhammer T.R."/>
            <person name="Caufield P.W."/>
            <person name="Cui Y."/>
            <person name="Zhang H."/>
            <person name="O'Toole P.W."/>
        </authorList>
    </citation>
    <scope>NUCLEOTIDE SEQUENCE [LARGE SCALE GENOMIC DNA]</scope>
    <source>
        <strain evidence="6 7">DSM 15353</strain>
    </source>
</reference>
<dbReference type="GO" id="GO:0003677">
    <property type="term" value="F:DNA binding"/>
    <property type="evidence" value="ECO:0007669"/>
    <property type="project" value="UniProtKB-UniRule"/>
</dbReference>
<comment type="caution">
    <text evidence="6">The sequence shown here is derived from an EMBL/GenBank/DDBJ whole genome shotgun (WGS) entry which is preliminary data.</text>
</comment>
<protein>
    <submittedName>
        <fullName evidence="6">HMG-I and HMG-Y, DNA-binding regulatory protein, TetR</fullName>
    </submittedName>
</protein>
<dbReference type="InterPro" id="IPR001647">
    <property type="entry name" value="HTH_TetR"/>
</dbReference>
<gene>
    <name evidence="6" type="ORF">IV43_GL001733</name>
</gene>
<evidence type="ECO:0000256" key="2">
    <source>
        <dbReference type="ARBA" id="ARBA00023125"/>
    </source>
</evidence>
<keyword evidence="1" id="KW-0805">Transcription regulation</keyword>
<dbReference type="Gene3D" id="1.10.10.60">
    <property type="entry name" value="Homeodomain-like"/>
    <property type="match status" value="1"/>
</dbReference>
<feature type="DNA-binding region" description="H-T-H motif" evidence="4">
    <location>
        <begin position="31"/>
        <end position="50"/>
    </location>
</feature>
<dbReference type="AlphaFoldDB" id="A0A0R2JXV0"/>
<keyword evidence="3" id="KW-0804">Transcription</keyword>
<dbReference type="SUPFAM" id="SSF46689">
    <property type="entry name" value="Homeodomain-like"/>
    <property type="match status" value="1"/>
</dbReference>
<organism evidence="6 7">
    <name type="scientific">Ligilactobacillus acidipiscis</name>
    <dbReference type="NCBI Taxonomy" id="89059"/>
    <lineage>
        <taxon>Bacteria</taxon>
        <taxon>Bacillati</taxon>
        <taxon>Bacillota</taxon>
        <taxon>Bacilli</taxon>
        <taxon>Lactobacillales</taxon>
        <taxon>Lactobacillaceae</taxon>
        <taxon>Ligilactobacillus</taxon>
    </lineage>
</organism>
<proteinExistence type="predicted"/>
<dbReference type="PANTHER" id="PTHR47506:SF1">
    <property type="entry name" value="HTH-TYPE TRANSCRIPTIONAL REGULATOR YJDC"/>
    <property type="match status" value="1"/>
</dbReference>
<evidence type="ECO:0000256" key="4">
    <source>
        <dbReference type="PROSITE-ProRule" id="PRU00335"/>
    </source>
</evidence>
<evidence type="ECO:0000313" key="6">
    <source>
        <dbReference type="EMBL" id="KRN81835.1"/>
    </source>
</evidence>
<accession>A0A0R2JXV0</accession>
<dbReference type="PANTHER" id="PTHR47506">
    <property type="entry name" value="TRANSCRIPTIONAL REGULATORY PROTEIN"/>
    <property type="match status" value="1"/>
</dbReference>
<dbReference type="EMBL" id="JQBK01000059">
    <property type="protein sequence ID" value="KRN81835.1"/>
    <property type="molecule type" value="Genomic_DNA"/>
</dbReference>
<feature type="domain" description="HTH tetR-type" evidence="5">
    <location>
        <begin position="8"/>
        <end position="68"/>
    </location>
</feature>
<evidence type="ECO:0000256" key="1">
    <source>
        <dbReference type="ARBA" id="ARBA00023015"/>
    </source>
</evidence>
<dbReference type="Pfam" id="PF00440">
    <property type="entry name" value="TetR_N"/>
    <property type="match status" value="1"/>
</dbReference>
<dbReference type="Proteomes" id="UP000051491">
    <property type="component" value="Unassembled WGS sequence"/>
</dbReference>
<evidence type="ECO:0000256" key="3">
    <source>
        <dbReference type="ARBA" id="ARBA00023163"/>
    </source>
</evidence>
<keyword evidence="2 4" id="KW-0238">DNA-binding</keyword>
<evidence type="ECO:0000313" key="7">
    <source>
        <dbReference type="Proteomes" id="UP000051491"/>
    </source>
</evidence>
<dbReference type="InterPro" id="IPR009057">
    <property type="entry name" value="Homeodomain-like_sf"/>
</dbReference>
<dbReference type="PATRIC" id="fig|89059.3.peg.1848"/>
<sequence>MFMGKRKTFNTDEILLQIGYLFIEKGYNGTSIGDIVDKTGLLRESLYSTFGSKQGMFISVLRLSLRRDNEQLKWGLLIVAMLEVTSRSQKVYNIVQTWYLEHQNENVAEKIGSELLKHSGLEGPNI</sequence>
<dbReference type="PROSITE" id="PS50977">
    <property type="entry name" value="HTH_TETR_2"/>
    <property type="match status" value="1"/>
</dbReference>
<evidence type="ECO:0000259" key="5">
    <source>
        <dbReference type="PROSITE" id="PS50977"/>
    </source>
</evidence>